<dbReference type="InterPro" id="IPR004919">
    <property type="entry name" value="GmrSD_N"/>
</dbReference>
<accession>A0A0B5DUX7</accession>
<name>A0A0B5DUX7_9RHOB</name>
<dbReference type="Pfam" id="PF03235">
    <property type="entry name" value="GmrSD_N"/>
    <property type="match status" value="1"/>
</dbReference>
<sequence>MAFHRNPNQQDLSWFIDMQTQNRLEFDPPYQRKSVWTYKDKQFFLDTIFNNYPCPAVYLQKENTAKGPLYNVVDGKQRLSTVLDFHAGKIRIGKDFSVARLRGKKFIEISDEDKTHFYNYIFMVEQIRSEAEVDWGEVFQRVNKNQKKLGEQELRHARFDGWLINRAEKEAVDETFWRDVGVSSQAKSARMKDVEFISVLALVLLESDFVGFPQSHIDELYAKYDFDEDQLPESEADIEDAESDDFPDSEFTKDDLKNFESAFQKARNTLKAMEEHNLNRSGFAGGCLV</sequence>
<evidence type="ECO:0000313" key="3">
    <source>
        <dbReference type="Proteomes" id="UP000031521"/>
    </source>
</evidence>
<dbReference type="EMBL" id="CP004393">
    <property type="protein sequence ID" value="AJE45025.1"/>
    <property type="molecule type" value="Genomic_DNA"/>
</dbReference>
<dbReference type="PANTHER" id="PTHR39639:SF1">
    <property type="entry name" value="DUF262 DOMAIN-CONTAINING PROTEIN"/>
    <property type="match status" value="1"/>
</dbReference>
<dbReference type="PANTHER" id="PTHR39639">
    <property type="entry name" value="CHROMOSOME 16, WHOLE GENOME SHOTGUN SEQUENCE"/>
    <property type="match status" value="1"/>
</dbReference>
<organism evidence="2 3">
    <name type="scientific">Celeribacter indicus</name>
    <dbReference type="NCBI Taxonomy" id="1208324"/>
    <lineage>
        <taxon>Bacteria</taxon>
        <taxon>Pseudomonadati</taxon>
        <taxon>Pseudomonadota</taxon>
        <taxon>Alphaproteobacteria</taxon>
        <taxon>Rhodobacterales</taxon>
        <taxon>Roseobacteraceae</taxon>
        <taxon>Celeribacter</taxon>
    </lineage>
</organism>
<protein>
    <recommendedName>
        <fullName evidence="1">GmrSD restriction endonucleases N-terminal domain-containing protein</fullName>
    </recommendedName>
</protein>
<dbReference type="HOGENOM" id="CLU_962036_0_0_5"/>
<dbReference type="KEGG" id="cid:P73_0310"/>
<dbReference type="STRING" id="1208324.P73_0310"/>
<evidence type="ECO:0000313" key="2">
    <source>
        <dbReference type="EMBL" id="AJE45025.1"/>
    </source>
</evidence>
<dbReference type="RefSeq" id="WP_052452983.1">
    <property type="nucleotide sequence ID" value="NZ_CP004393.1"/>
</dbReference>
<dbReference type="AlphaFoldDB" id="A0A0B5DUX7"/>
<gene>
    <name evidence="2" type="ORF">P73_0310</name>
</gene>
<reference evidence="2 3" key="1">
    <citation type="journal article" date="2014" name="Int. J. Syst. Evol. Microbiol.">
        <title>Celeribacter indicus sp. nov., a polycyclic aromatic hydrocarbon-degrading bacterium from deep-sea sediment and reclassification of Huaishuia halophila as Celeribacter halophilus comb. nov.</title>
        <authorList>
            <person name="Lai Q."/>
            <person name="Cao J."/>
            <person name="Yuan J."/>
            <person name="Li F."/>
            <person name="Shao Z."/>
        </authorList>
    </citation>
    <scope>NUCLEOTIDE SEQUENCE [LARGE SCALE GENOMIC DNA]</scope>
    <source>
        <strain evidence="2">P73</strain>
    </source>
</reference>
<feature type="domain" description="GmrSD restriction endonucleases N-terminal" evidence="1">
    <location>
        <begin position="26"/>
        <end position="159"/>
    </location>
</feature>
<proteinExistence type="predicted"/>
<evidence type="ECO:0000259" key="1">
    <source>
        <dbReference type="Pfam" id="PF03235"/>
    </source>
</evidence>
<keyword evidence="3" id="KW-1185">Reference proteome</keyword>
<dbReference type="Proteomes" id="UP000031521">
    <property type="component" value="Chromosome"/>
</dbReference>
<dbReference type="OrthoDB" id="9787127at2"/>